<dbReference type="RefSeq" id="WP_148605366.1">
    <property type="nucleotide sequence ID" value="NZ_BSUV01000001.1"/>
</dbReference>
<dbReference type="InterPro" id="IPR000073">
    <property type="entry name" value="AB_hydrolase_1"/>
</dbReference>
<name>A0A6P2CN99_9LACO</name>
<dbReference type="OrthoDB" id="9805423at2"/>
<sequence>MRTASITMSDGTKIVYDEYGNNKLATLFLLHGNGSSARYFKRQLPIYTAYFHVIAIDSRGHGRSTNAKESIDMGDVIDDIEEIRRSLSIDMIYILGYSDGANIGLKYAIEHPNHVTRMVLNAPNVTSDGIYRILWWGDAIARFSTELLSPVSQSARRRHKQLHVMSAPLNITQKQLENLALPILFVIGQFDVVKRQHIVNISKIVPYGTVLILHGHGHFVTYTNPRKFAKLVVPFLLGGEYEGD</sequence>
<dbReference type="PANTHER" id="PTHR43798">
    <property type="entry name" value="MONOACYLGLYCEROL LIPASE"/>
    <property type="match status" value="1"/>
</dbReference>
<feature type="domain" description="AB hydrolase-1" evidence="1">
    <location>
        <begin position="26"/>
        <end position="128"/>
    </location>
</feature>
<dbReference type="PANTHER" id="PTHR43798:SF33">
    <property type="entry name" value="HYDROLASE, PUTATIVE (AFU_ORTHOLOGUE AFUA_2G14860)-RELATED"/>
    <property type="match status" value="1"/>
</dbReference>
<organism evidence="2 3">
    <name type="scientific">Leuconostoc litchii</name>
    <dbReference type="NCBI Taxonomy" id="1981069"/>
    <lineage>
        <taxon>Bacteria</taxon>
        <taxon>Bacillati</taxon>
        <taxon>Bacillota</taxon>
        <taxon>Bacilli</taxon>
        <taxon>Lactobacillales</taxon>
        <taxon>Lactobacillaceae</taxon>
        <taxon>Leuconostoc</taxon>
    </lineage>
</organism>
<dbReference type="Pfam" id="PF00561">
    <property type="entry name" value="Abhydrolase_1"/>
    <property type="match status" value="1"/>
</dbReference>
<dbReference type="EMBL" id="SDGY01000001">
    <property type="protein sequence ID" value="TYC47528.1"/>
    <property type="molecule type" value="Genomic_DNA"/>
</dbReference>
<dbReference type="AlphaFoldDB" id="A0A6P2CN99"/>
<dbReference type="GO" id="GO:0016787">
    <property type="term" value="F:hydrolase activity"/>
    <property type="evidence" value="ECO:0007669"/>
    <property type="project" value="UniProtKB-KW"/>
</dbReference>
<dbReference type="SUPFAM" id="SSF53474">
    <property type="entry name" value="alpha/beta-Hydrolases"/>
    <property type="match status" value="1"/>
</dbReference>
<keyword evidence="2" id="KW-0378">Hydrolase</keyword>
<dbReference type="Proteomes" id="UP000442244">
    <property type="component" value="Unassembled WGS sequence"/>
</dbReference>
<dbReference type="GO" id="GO:0016020">
    <property type="term" value="C:membrane"/>
    <property type="evidence" value="ECO:0007669"/>
    <property type="project" value="TreeGrafter"/>
</dbReference>
<comment type="caution">
    <text evidence="2">The sequence shown here is derived from an EMBL/GenBank/DDBJ whole genome shotgun (WGS) entry which is preliminary data.</text>
</comment>
<keyword evidence="3" id="KW-1185">Reference proteome</keyword>
<evidence type="ECO:0000259" key="1">
    <source>
        <dbReference type="Pfam" id="PF00561"/>
    </source>
</evidence>
<reference evidence="2 3" key="1">
    <citation type="submission" date="2019-01" db="EMBL/GenBank/DDBJ databases">
        <title>Leuconostoc litchii sp. nov., a novel lactic acid bacterium isolated from lychee.</title>
        <authorList>
            <person name="Wang L.-T."/>
        </authorList>
    </citation>
    <scope>NUCLEOTIDE SEQUENCE [LARGE SCALE GENOMIC DNA]</scope>
    <source>
        <strain evidence="2 3">MB7</strain>
    </source>
</reference>
<gene>
    <name evidence="2" type="ORF">ESZ47_05165</name>
</gene>
<evidence type="ECO:0000313" key="2">
    <source>
        <dbReference type="EMBL" id="TYC47528.1"/>
    </source>
</evidence>
<evidence type="ECO:0000313" key="3">
    <source>
        <dbReference type="Proteomes" id="UP000442244"/>
    </source>
</evidence>
<dbReference type="PRINTS" id="PR00111">
    <property type="entry name" value="ABHYDROLASE"/>
</dbReference>
<dbReference type="InterPro" id="IPR029058">
    <property type="entry name" value="AB_hydrolase_fold"/>
</dbReference>
<accession>A0A6P2CN99</accession>
<dbReference type="Gene3D" id="3.40.50.1820">
    <property type="entry name" value="alpha/beta hydrolase"/>
    <property type="match status" value="1"/>
</dbReference>
<dbReference type="InterPro" id="IPR050266">
    <property type="entry name" value="AB_hydrolase_sf"/>
</dbReference>
<protein>
    <submittedName>
        <fullName evidence="2">Alpha/beta hydrolase</fullName>
    </submittedName>
</protein>
<proteinExistence type="predicted"/>